<dbReference type="Proteomes" id="UP000012128">
    <property type="component" value="Unassembled WGS sequence"/>
</dbReference>
<evidence type="ECO:0000313" key="2">
    <source>
        <dbReference type="Proteomes" id="UP000012128"/>
    </source>
</evidence>
<accession>M6G2F3</accession>
<dbReference type="AlphaFoldDB" id="M6G2F3"/>
<evidence type="ECO:0000313" key="1">
    <source>
        <dbReference type="EMBL" id="EMM79203.1"/>
    </source>
</evidence>
<dbReference type="EMBL" id="AFLW02000251">
    <property type="protein sequence ID" value="EMM79203.1"/>
    <property type="molecule type" value="Genomic_DNA"/>
</dbReference>
<organism evidence="1 2">
    <name type="scientific">Leptospira interrogans str. 2006001854</name>
    <dbReference type="NCBI Taxonomy" id="1001590"/>
    <lineage>
        <taxon>Bacteria</taxon>
        <taxon>Pseudomonadati</taxon>
        <taxon>Spirochaetota</taxon>
        <taxon>Spirochaetia</taxon>
        <taxon>Leptospirales</taxon>
        <taxon>Leptospiraceae</taxon>
        <taxon>Leptospira</taxon>
    </lineage>
</organism>
<sequence>MVNPSYAFDCAHVIRVLTSKYPGCSVSISPSTCFSNLLFS</sequence>
<feature type="non-terminal residue" evidence="1">
    <location>
        <position position="40"/>
    </location>
</feature>
<comment type="caution">
    <text evidence="1">The sequence shown here is derived from an EMBL/GenBank/DDBJ whole genome shotgun (WGS) entry which is preliminary data.</text>
</comment>
<protein>
    <submittedName>
        <fullName evidence="1">Uncharacterized protein</fullName>
    </submittedName>
</protein>
<reference evidence="1 2" key="1">
    <citation type="submission" date="2013-01" db="EMBL/GenBank/DDBJ databases">
        <authorList>
            <person name="Harkins D.M."/>
            <person name="Durkin A.S."/>
            <person name="Brinkac L.M."/>
            <person name="Haft D.H."/>
            <person name="Selengut J.D."/>
            <person name="Sanka R."/>
            <person name="DePew J."/>
            <person name="Purushe J."/>
            <person name="Hospenthal D.R."/>
            <person name="Murray C.K."/>
            <person name="Pimentel G."/>
            <person name="Wasfy M."/>
            <person name="Parker T."/>
            <person name="Miller R.S."/>
            <person name="Vinetz J.M."/>
            <person name="Sutton G.G."/>
            <person name="Nierman W.C."/>
            <person name="Fouts D.E."/>
        </authorList>
    </citation>
    <scope>NUCLEOTIDE SEQUENCE [LARGE SCALE GENOMIC DNA]</scope>
    <source>
        <strain evidence="1 2">2006001854</strain>
    </source>
</reference>
<gene>
    <name evidence="1" type="ORF">LEP1GSC037_3324</name>
</gene>
<proteinExistence type="predicted"/>
<name>M6G2F3_LEPIR</name>